<dbReference type="EMBL" id="LJSN01000003">
    <property type="protein sequence ID" value="PNE38146.1"/>
    <property type="molecule type" value="Genomic_DNA"/>
</dbReference>
<dbReference type="AlphaFoldDB" id="A0A2N8PAV1"/>
<dbReference type="RefSeq" id="WP_102925630.1">
    <property type="nucleotide sequence ID" value="NZ_LJSN01000003.1"/>
</dbReference>
<accession>A0A2N8PAV1</accession>
<dbReference type="SUPFAM" id="SSF49785">
    <property type="entry name" value="Galactose-binding domain-like"/>
    <property type="match status" value="1"/>
</dbReference>
<sequence>MHPTTSDAPLSVTSQTTPPTRFIVSTPTEVRRASIFLTFAKPAAAQDVTCTGISVSLPRGDAATDLVNDEPRANYMLIDDYPRDSTGATWSILRLPAAPVPTAPEWGEVPGHEFANIFDPRDDLYYKTGGLVPKDSALVVDYGVGQDIVNLDIGTGIDHRYKVQMLRLQSSMDGLIWDNLDTEPVQDTSRIERVFDPPVHARFLRIRTVVDPSNEGYAIVRRFLVNQGVQARSDDDTVTFVCTPAEGEAVFDGSREFTLILSNIPVNQTPGAATLGITQTVIADGGEDHHTTSLDGFEKADSAFVFENFSSEQTRVGNGEHITLHWTGSPENTEYHLSWDDRTERISVPTARHCSFDTADLPGFAGLSRTTTFVLDAQTTNSSAQTVHHYQSTTVTVTDPDIDAASLTATGRIAVREGGTDTLLARSDNASTQVLTVRAEGDVTVIA</sequence>
<name>A0A2N8PAV1_STRNR</name>
<evidence type="ECO:0000313" key="3">
    <source>
        <dbReference type="Proteomes" id="UP000236047"/>
    </source>
</evidence>
<protein>
    <recommendedName>
        <fullName evidence="4">F5/8 type C domain-containing protein</fullName>
    </recommendedName>
</protein>
<keyword evidence="3" id="KW-1185">Reference proteome</keyword>
<organism evidence="2 3">
    <name type="scientific">Streptomyces noursei</name>
    <name type="common">Streptomyces albulus</name>
    <dbReference type="NCBI Taxonomy" id="1971"/>
    <lineage>
        <taxon>Bacteria</taxon>
        <taxon>Bacillati</taxon>
        <taxon>Actinomycetota</taxon>
        <taxon>Actinomycetes</taxon>
        <taxon>Kitasatosporales</taxon>
        <taxon>Streptomycetaceae</taxon>
        <taxon>Streptomyces</taxon>
    </lineage>
</organism>
<proteinExistence type="predicted"/>
<evidence type="ECO:0000313" key="2">
    <source>
        <dbReference type="EMBL" id="PNE38146.1"/>
    </source>
</evidence>
<gene>
    <name evidence="2" type="ORF">AOB60_28965</name>
</gene>
<dbReference type="Proteomes" id="UP000236047">
    <property type="component" value="Unassembled WGS sequence"/>
</dbReference>
<dbReference type="InterPro" id="IPR008979">
    <property type="entry name" value="Galactose-bd-like_sf"/>
</dbReference>
<comment type="caution">
    <text evidence="2">The sequence shown here is derived from an EMBL/GenBank/DDBJ whole genome shotgun (WGS) entry which is preliminary data.</text>
</comment>
<feature type="region of interest" description="Disordered" evidence="1">
    <location>
        <begin position="1"/>
        <end position="21"/>
    </location>
</feature>
<dbReference type="Gene3D" id="2.60.120.260">
    <property type="entry name" value="Galactose-binding domain-like"/>
    <property type="match status" value="1"/>
</dbReference>
<evidence type="ECO:0008006" key="4">
    <source>
        <dbReference type="Google" id="ProtNLM"/>
    </source>
</evidence>
<evidence type="ECO:0000256" key="1">
    <source>
        <dbReference type="SAM" id="MobiDB-lite"/>
    </source>
</evidence>
<reference evidence="3" key="1">
    <citation type="submission" date="2015-09" db="EMBL/GenBank/DDBJ databases">
        <authorList>
            <person name="Graham D.E."/>
            <person name="Mahan K.M."/>
            <person name="Klingeman D.M."/>
            <person name="Fida T."/>
            <person name="Giannone R.J."/>
            <person name="Hettich R.L."/>
            <person name="Parry R.J."/>
            <person name="Spain J.C."/>
        </authorList>
    </citation>
    <scope>NUCLEOTIDE SEQUENCE [LARGE SCALE GENOMIC DNA]</scope>
    <source>
        <strain evidence="3">JCM 4701</strain>
    </source>
</reference>